<dbReference type="OrthoDB" id="10268090at2759"/>
<gene>
    <name evidence="4" type="ORF">B0A50_03213</name>
</gene>
<dbReference type="GO" id="GO:0005886">
    <property type="term" value="C:plasma membrane"/>
    <property type="evidence" value="ECO:0007669"/>
    <property type="project" value="TreeGrafter"/>
</dbReference>
<accession>A0A4V5N561</accession>
<dbReference type="EMBL" id="NAJL01000013">
    <property type="protein sequence ID" value="TKA29849.1"/>
    <property type="molecule type" value="Genomic_DNA"/>
</dbReference>
<dbReference type="InterPro" id="IPR051276">
    <property type="entry name" value="Saccharopine_DH-like_oxidrdct"/>
</dbReference>
<comment type="caution">
    <text evidence="4">The sequence shown here is derived from an EMBL/GenBank/DDBJ whole genome shotgun (WGS) entry which is preliminary data.</text>
</comment>
<dbReference type="Proteomes" id="UP000308549">
    <property type="component" value="Unassembled WGS sequence"/>
</dbReference>
<dbReference type="GO" id="GO:0005739">
    <property type="term" value="C:mitochondrion"/>
    <property type="evidence" value="ECO:0007669"/>
    <property type="project" value="TreeGrafter"/>
</dbReference>
<name>A0A4V5N561_9PEZI</name>
<organism evidence="4 5">
    <name type="scientific">Salinomyces thailandicus</name>
    <dbReference type="NCBI Taxonomy" id="706561"/>
    <lineage>
        <taxon>Eukaryota</taxon>
        <taxon>Fungi</taxon>
        <taxon>Dikarya</taxon>
        <taxon>Ascomycota</taxon>
        <taxon>Pezizomycotina</taxon>
        <taxon>Dothideomycetes</taxon>
        <taxon>Dothideomycetidae</taxon>
        <taxon>Mycosphaerellales</taxon>
        <taxon>Teratosphaeriaceae</taxon>
        <taxon>Salinomyces</taxon>
    </lineage>
</organism>
<dbReference type="PANTHER" id="PTHR12286">
    <property type="entry name" value="SACCHAROPINE DEHYDROGENASE-LIKE OXIDOREDUCTASE"/>
    <property type="match status" value="1"/>
</dbReference>
<sequence>MATEGRQYECIVFGATGYTGKYTAEHITTALPTDFKWAVAGRSETKLKQVVEGLRSLNADRTQPGIEVAQLEKNDLLNLAKKTKVLISTVGPYHKYGTPVVEACAETGTHYLDVTGETPWVYDVIQKYDALAKKTGAIMIPQNGIESAPSDLMAWMVVSHLRRTLGVGAKEFIQTIYDVKASASGGTLATALSIFDTYSLSHFAKSSEPWSMCPIQRSNGSYSKPWSESLTGLRTVSDLGVLTDNIQGPPDITIVHRTWGLLDGGKYYGDKFHMTAYMRARNYLQGLGVHLALTLGMMALILPPVRWLLKYFVYQPGEGPTKEQVKHEYAEWRAIATADVDDPSDPKRVMGRMRWEGSMYYLTGVCLAEAAITIARSKTQAHELGGGILTPATLGAPYLERLQKAGLKAEAKILP</sequence>
<feature type="domain" description="Saccharopine dehydrogenase NADP binding" evidence="3">
    <location>
        <begin position="11"/>
        <end position="139"/>
    </location>
</feature>
<keyword evidence="2" id="KW-0812">Transmembrane</keyword>
<dbReference type="PANTHER" id="PTHR12286:SF5">
    <property type="entry name" value="SACCHAROPINE DEHYDROGENASE-LIKE OXIDOREDUCTASE"/>
    <property type="match status" value="1"/>
</dbReference>
<proteinExistence type="inferred from homology"/>
<dbReference type="Pfam" id="PF03435">
    <property type="entry name" value="Sacchrp_dh_NADP"/>
    <property type="match status" value="1"/>
</dbReference>
<dbReference type="SUPFAM" id="SSF51735">
    <property type="entry name" value="NAD(P)-binding Rossmann-fold domains"/>
    <property type="match status" value="1"/>
</dbReference>
<reference evidence="4 5" key="1">
    <citation type="submission" date="2017-03" db="EMBL/GenBank/DDBJ databases">
        <title>Genomes of endolithic fungi from Antarctica.</title>
        <authorList>
            <person name="Coleine C."/>
            <person name="Masonjones S."/>
            <person name="Stajich J.E."/>
        </authorList>
    </citation>
    <scope>NUCLEOTIDE SEQUENCE [LARGE SCALE GENOMIC DNA]</scope>
    <source>
        <strain evidence="4 5">CCFEE 6315</strain>
    </source>
</reference>
<dbReference type="InterPro" id="IPR036291">
    <property type="entry name" value="NAD(P)-bd_dom_sf"/>
</dbReference>
<keyword evidence="5" id="KW-1185">Reference proteome</keyword>
<comment type="similarity">
    <text evidence="1">Belongs to the saccharopine dehydrogenase family.</text>
</comment>
<dbReference type="GO" id="GO:0009247">
    <property type="term" value="P:glycolipid biosynthetic process"/>
    <property type="evidence" value="ECO:0007669"/>
    <property type="project" value="TreeGrafter"/>
</dbReference>
<dbReference type="GO" id="GO:0005811">
    <property type="term" value="C:lipid droplet"/>
    <property type="evidence" value="ECO:0007669"/>
    <property type="project" value="TreeGrafter"/>
</dbReference>
<dbReference type="Gene3D" id="3.40.50.720">
    <property type="entry name" value="NAD(P)-binding Rossmann-like Domain"/>
    <property type="match status" value="1"/>
</dbReference>
<dbReference type="InterPro" id="IPR005097">
    <property type="entry name" value="Sacchrp_dh_NADP-bd"/>
</dbReference>
<feature type="transmembrane region" description="Helical" evidence="2">
    <location>
        <begin position="283"/>
        <end position="302"/>
    </location>
</feature>
<keyword evidence="2" id="KW-0472">Membrane</keyword>
<protein>
    <recommendedName>
        <fullName evidence="3">Saccharopine dehydrogenase NADP binding domain-containing protein</fullName>
    </recommendedName>
</protein>
<keyword evidence="2" id="KW-1133">Transmembrane helix</keyword>
<evidence type="ECO:0000313" key="4">
    <source>
        <dbReference type="EMBL" id="TKA29849.1"/>
    </source>
</evidence>
<evidence type="ECO:0000256" key="1">
    <source>
        <dbReference type="ARBA" id="ARBA00038048"/>
    </source>
</evidence>
<evidence type="ECO:0000259" key="3">
    <source>
        <dbReference type="Pfam" id="PF03435"/>
    </source>
</evidence>
<evidence type="ECO:0000256" key="2">
    <source>
        <dbReference type="SAM" id="Phobius"/>
    </source>
</evidence>
<dbReference type="AlphaFoldDB" id="A0A4V5N561"/>
<evidence type="ECO:0000313" key="5">
    <source>
        <dbReference type="Proteomes" id="UP000308549"/>
    </source>
</evidence>